<dbReference type="Proteomes" id="UP000287651">
    <property type="component" value="Unassembled WGS sequence"/>
</dbReference>
<reference evidence="2 3" key="1">
    <citation type="journal article" date="2014" name="Agronomy (Basel)">
        <title>A Draft Genome Sequence for Ensete ventricosum, the Drought-Tolerant Tree Against Hunger.</title>
        <authorList>
            <person name="Harrison J."/>
            <person name="Moore K.A."/>
            <person name="Paszkiewicz K."/>
            <person name="Jones T."/>
            <person name="Grant M."/>
            <person name="Ambacheew D."/>
            <person name="Muzemil S."/>
            <person name="Studholme D.J."/>
        </authorList>
    </citation>
    <scope>NUCLEOTIDE SEQUENCE [LARGE SCALE GENOMIC DNA]</scope>
</reference>
<evidence type="ECO:0000256" key="1">
    <source>
        <dbReference type="SAM" id="MobiDB-lite"/>
    </source>
</evidence>
<feature type="compositionally biased region" description="Polar residues" evidence="1">
    <location>
        <begin position="62"/>
        <end position="72"/>
    </location>
</feature>
<comment type="caution">
    <text evidence="2">The sequence shown here is derived from an EMBL/GenBank/DDBJ whole genome shotgun (WGS) entry which is preliminary data.</text>
</comment>
<gene>
    <name evidence="2" type="ORF">B296_00048293</name>
</gene>
<evidence type="ECO:0000313" key="2">
    <source>
        <dbReference type="EMBL" id="RRT36975.1"/>
    </source>
</evidence>
<evidence type="ECO:0000313" key="3">
    <source>
        <dbReference type="Proteomes" id="UP000287651"/>
    </source>
</evidence>
<protein>
    <submittedName>
        <fullName evidence="2">Uncharacterized protein</fullName>
    </submittedName>
</protein>
<feature type="region of interest" description="Disordered" evidence="1">
    <location>
        <begin position="1"/>
        <end position="139"/>
    </location>
</feature>
<feature type="compositionally biased region" description="Basic and acidic residues" evidence="1">
    <location>
        <begin position="1"/>
        <end position="13"/>
    </location>
</feature>
<organism evidence="2 3">
    <name type="scientific">Ensete ventricosum</name>
    <name type="common">Abyssinian banana</name>
    <name type="synonym">Musa ensete</name>
    <dbReference type="NCBI Taxonomy" id="4639"/>
    <lineage>
        <taxon>Eukaryota</taxon>
        <taxon>Viridiplantae</taxon>
        <taxon>Streptophyta</taxon>
        <taxon>Embryophyta</taxon>
        <taxon>Tracheophyta</taxon>
        <taxon>Spermatophyta</taxon>
        <taxon>Magnoliopsida</taxon>
        <taxon>Liliopsida</taxon>
        <taxon>Zingiberales</taxon>
        <taxon>Musaceae</taxon>
        <taxon>Ensete</taxon>
    </lineage>
</organism>
<dbReference type="AlphaFoldDB" id="A0A426XBX6"/>
<proteinExistence type="predicted"/>
<accession>A0A426XBX6</accession>
<name>A0A426XBX6_ENSVE</name>
<dbReference type="EMBL" id="AMZH03022842">
    <property type="protein sequence ID" value="RRT36975.1"/>
    <property type="molecule type" value="Genomic_DNA"/>
</dbReference>
<feature type="compositionally biased region" description="Basic and acidic residues" evidence="1">
    <location>
        <begin position="101"/>
        <end position="110"/>
    </location>
</feature>
<sequence>MIDDQRHRGEEHLKKRGGRGGGRSYQHVMAPHPMVQQGGVQDQLHRDPRIVLAAGPHEVRPRQQQLRSSVSPQRAAPQRGGDRPDVGGRHRRRRSPQPMPNERERDKGEGSETPNPQEMPTKHGHVLMVINHRLPISME</sequence>